<accession>A0A172YJQ0</accession>
<dbReference type="Pfam" id="PF03899">
    <property type="entry name" value="ATP-synt_I"/>
    <property type="match status" value="1"/>
</dbReference>
<keyword evidence="5 6" id="KW-0472">Membrane</keyword>
<evidence type="ECO:0000313" key="7">
    <source>
        <dbReference type="EMBL" id="ANF59439.1"/>
    </source>
</evidence>
<dbReference type="Proteomes" id="UP000077875">
    <property type="component" value="Chromosome"/>
</dbReference>
<feature type="transmembrane region" description="Helical" evidence="6">
    <location>
        <begin position="69"/>
        <end position="88"/>
    </location>
</feature>
<keyword evidence="2" id="KW-1003">Cell membrane</keyword>
<proteinExistence type="predicted"/>
<evidence type="ECO:0000256" key="1">
    <source>
        <dbReference type="ARBA" id="ARBA00004651"/>
    </source>
</evidence>
<evidence type="ECO:0000256" key="6">
    <source>
        <dbReference type="SAM" id="Phobius"/>
    </source>
</evidence>
<protein>
    <recommendedName>
        <fullName evidence="9">F0F1 ATP synthase assembly protein I</fullName>
    </recommendedName>
</protein>
<keyword evidence="4 6" id="KW-1133">Transmembrane helix</keyword>
<comment type="subcellular location">
    <subcellularLocation>
        <location evidence="1">Cell membrane</location>
        <topology evidence="1">Multi-pass membrane protein</topology>
    </subcellularLocation>
</comment>
<dbReference type="AlphaFoldDB" id="A0A172YJQ0"/>
<dbReference type="KEGG" id="haa:A5892_02145"/>
<sequence length="122" mass="12950">MPFKIVAVQSAVGMAAALVALLAIDQQAAFSAFSGALVSVIPCFYFAWQFSRVYSARASQGSVGTLYRAAAGKFGLTVALFAIVFALVPPSNPASFFCAYVATSLAHWLAPWLLRGLVSRRI</sequence>
<evidence type="ECO:0000256" key="4">
    <source>
        <dbReference type="ARBA" id="ARBA00022989"/>
    </source>
</evidence>
<evidence type="ECO:0000256" key="5">
    <source>
        <dbReference type="ARBA" id="ARBA00023136"/>
    </source>
</evidence>
<keyword evidence="3 6" id="KW-0812">Transmembrane</keyword>
<feature type="transmembrane region" description="Helical" evidence="6">
    <location>
        <begin position="30"/>
        <end position="48"/>
    </location>
</feature>
<dbReference type="GO" id="GO:0005886">
    <property type="term" value="C:plasma membrane"/>
    <property type="evidence" value="ECO:0007669"/>
    <property type="project" value="UniProtKB-SubCell"/>
</dbReference>
<reference evidence="7 8" key="1">
    <citation type="submission" date="2016-04" db="EMBL/GenBank/DDBJ databases">
        <title>Complete Genome Sequence of Halotalea alkalilenta IHB B 13600.</title>
        <authorList>
            <person name="Swarnkar M.K."/>
            <person name="Sharma A."/>
            <person name="Kaushal K."/>
            <person name="Soni R."/>
            <person name="Rana S."/>
            <person name="Singh A.K."/>
            <person name="Gulati A."/>
        </authorList>
    </citation>
    <scope>NUCLEOTIDE SEQUENCE [LARGE SCALE GENOMIC DNA]</scope>
    <source>
        <strain evidence="7 8">IHB B 13600</strain>
    </source>
</reference>
<feature type="transmembrane region" description="Helical" evidence="6">
    <location>
        <begin position="94"/>
        <end position="114"/>
    </location>
</feature>
<dbReference type="EMBL" id="CP015243">
    <property type="protein sequence ID" value="ANF59439.1"/>
    <property type="molecule type" value="Genomic_DNA"/>
</dbReference>
<dbReference type="STRING" id="376489.A5892_02145"/>
<keyword evidence="8" id="KW-1185">Reference proteome</keyword>
<name>A0A172YJQ0_9GAMM</name>
<evidence type="ECO:0008006" key="9">
    <source>
        <dbReference type="Google" id="ProtNLM"/>
    </source>
</evidence>
<evidence type="ECO:0000256" key="3">
    <source>
        <dbReference type="ARBA" id="ARBA00022692"/>
    </source>
</evidence>
<evidence type="ECO:0000313" key="8">
    <source>
        <dbReference type="Proteomes" id="UP000077875"/>
    </source>
</evidence>
<dbReference type="InterPro" id="IPR005598">
    <property type="entry name" value="ATP_synth_I"/>
</dbReference>
<feature type="transmembrane region" description="Helical" evidence="6">
    <location>
        <begin position="5"/>
        <end position="24"/>
    </location>
</feature>
<organism evidence="7 8">
    <name type="scientific">Halotalea alkalilenta</name>
    <dbReference type="NCBI Taxonomy" id="376489"/>
    <lineage>
        <taxon>Bacteria</taxon>
        <taxon>Pseudomonadati</taxon>
        <taxon>Pseudomonadota</taxon>
        <taxon>Gammaproteobacteria</taxon>
        <taxon>Oceanospirillales</taxon>
        <taxon>Halomonadaceae</taxon>
        <taxon>Halotalea</taxon>
    </lineage>
</organism>
<gene>
    <name evidence="7" type="ORF">A5892_02145</name>
</gene>
<evidence type="ECO:0000256" key="2">
    <source>
        <dbReference type="ARBA" id="ARBA00022475"/>
    </source>
</evidence>